<dbReference type="InterPro" id="IPR014001">
    <property type="entry name" value="Helicase_ATP-bd"/>
</dbReference>
<dbReference type="Proteomes" id="UP000017938">
    <property type="component" value="Unassembled WGS sequence"/>
</dbReference>
<dbReference type="Gene3D" id="3.40.50.300">
    <property type="entry name" value="P-loop containing nucleotide triphosphate hydrolases"/>
    <property type="match status" value="1"/>
</dbReference>
<keyword evidence="1" id="KW-0378">Hydrolase</keyword>
<dbReference type="PROSITE" id="PS51192">
    <property type="entry name" value="HELICASE_ATP_BIND_1"/>
    <property type="match status" value="1"/>
</dbReference>
<gene>
    <name evidence="4" type="ORF">BN580_00142</name>
</gene>
<dbReference type="PANTHER" id="PTHR10799">
    <property type="entry name" value="SNF2/RAD54 HELICASE FAMILY"/>
    <property type="match status" value="1"/>
</dbReference>
<reference evidence="4" key="1">
    <citation type="submission" date="2012-11" db="EMBL/GenBank/DDBJ databases">
        <title>Dependencies among metagenomic species, viruses, plasmids and units of genetic variation.</title>
        <authorList>
            <person name="Nielsen H.B."/>
            <person name="Almeida M."/>
            <person name="Juncker A.S."/>
            <person name="Rasmussen S."/>
            <person name="Li J."/>
            <person name="Sunagawa S."/>
            <person name="Plichta D."/>
            <person name="Gautier L."/>
            <person name="Le Chatelier E."/>
            <person name="Peletier E."/>
            <person name="Bonde I."/>
            <person name="Nielsen T."/>
            <person name="Manichanh C."/>
            <person name="Arumugam M."/>
            <person name="Batto J."/>
            <person name="Santos M.B.Q.D."/>
            <person name="Blom N."/>
            <person name="Borruel N."/>
            <person name="Burgdorf K.S."/>
            <person name="Boumezbeur F."/>
            <person name="Casellas F."/>
            <person name="Dore J."/>
            <person name="Guarner F."/>
            <person name="Hansen T."/>
            <person name="Hildebrand F."/>
            <person name="Kaas R.S."/>
            <person name="Kennedy S."/>
            <person name="Kristiansen K."/>
            <person name="Kultima J.R."/>
            <person name="Leonard P."/>
            <person name="Levenez F."/>
            <person name="Lund O."/>
            <person name="Moumen B."/>
            <person name="Le Paslier D."/>
            <person name="Pons N."/>
            <person name="Pedersen O."/>
            <person name="Prifti E."/>
            <person name="Qin J."/>
            <person name="Raes J."/>
            <person name="Tap J."/>
            <person name="Tims S."/>
            <person name="Ussery D.W."/>
            <person name="Yamada T."/>
            <person name="MetaHit consortium"/>
            <person name="Renault P."/>
            <person name="Sicheritz-Ponten T."/>
            <person name="Bork P."/>
            <person name="Wang J."/>
            <person name="Brunak S."/>
            <person name="Ehrlich S.D."/>
        </authorList>
    </citation>
    <scope>NUCLEOTIDE SEQUENCE [LARGE SCALE GENOMIC DNA]</scope>
</reference>
<dbReference type="SMART" id="SM00490">
    <property type="entry name" value="HELICc"/>
    <property type="match status" value="1"/>
</dbReference>
<dbReference type="InterPro" id="IPR038718">
    <property type="entry name" value="SNF2-like_sf"/>
</dbReference>
<dbReference type="InterPro" id="IPR001650">
    <property type="entry name" value="Helicase_C-like"/>
</dbReference>
<dbReference type="CDD" id="cd17919">
    <property type="entry name" value="DEXHc_Snf"/>
    <property type="match status" value="1"/>
</dbReference>
<dbReference type="SUPFAM" id="SSF52540">
    <property type="entry name" value="P-loop containing nucleoside triphosphate hydrolases"/>
    <property type="match status" value="2"/>
</dbReference>
<dbReference type="InterPro" id="IPR049730">
    <property type="entry name" value="SNF2/RAD54-like_C"/>
</dbReference>
<dbReference type="AlphaFoldDB" id="R6TV35"/>
<evidence type="ECO:0000313" key="4">
    <source>
        <dbReference type="EMBL" id="CDC76005.1"/>
    </source>
</evidence>
<evidence type="ECO:0000313" key="5">
    <source>
        <dbReference type="Proteomes" id="UP000017938"/>
    </source>
</evidence>
<dbReference type="EMBL" id="CBFW010000335">
    <property type="protein sequence ID" value="CDC76005.1"/>
    <property type="molecule type" value="Genomic_DNA"/>
</dbReference>
<evidence type="ECO:0000259" key="3">
    <source>
        <dbReference type="PROSITE" id="PS51194"/>
    </source>
</evidence>
<dbReference type="STRING" id="1263015.BN580_00142"/>
<evidence type="ECO:0000259" key="2">
    <source>
        <dbReference type="PROSITE" id="PS51192"/>
    </source>
</evidence>
<protein>
    <submittedName>
        <fullName evidence="4">SNF2 family N-terminal domain protein</fullName>
    </submittedName>
</protein>
<dbReference type="SMART" id="SM00487">
    <property type="entry name" value="DEXDc"/>
    <property type="match status" value="1"/>
</dbReference>
<dbReference type="CDD" id="cd18793">
    <property type="entry name" value="SF2_C_SNF"/>
    <property type="match status" value="1"/>
</dbReference>
<dbReference type="GO" id="GO:0005524">
    <property type="term" value="F:ATP binding"/>
    <property type="evidence" value="ECO:0007669"/>
    <property type="project" value="InterPro"/>
</dbReference>
<dbReference type="InterPro" id="IPR027417">
    <property type="entry name" value="P-loop_NTPase"/>
</dbReference>
<proteinExistence type="predicted"/>
<dbReference type="GO" id="GO:0016787">
    <property type="term" value="F:hydrolase activity"/>
    <property type="evidence" value="ECO:0007669"/>
    <property type="project" value="UniProtKB-KW"/>
</dbReference>
<feature type="domain" description="Helicase ATP-binding" evidence="2">
    <location>
        <begin position="292"/>
        <end position="451"/>
    </location>
</feature>
<sequence>MARPFSSKDAKLIIEKHCLMISRLTNASSLDKKYKENIKNASDKLAVQEVLAVLRGIPVEKLNREKKGIKTKTLRDHRYCNMADLHTASVYQIASIKGISEDSAYTIKRMVNGFVEQARKEAKIKLSADNRNLSATELVKAIAVYRGSLKGVDACKELLFYHKERVEDTIETLKPATNDFKWFFTSKVIKNKAIEAYNTLVSMTEDVYFLRANHELLELDKNEQMQGNVAWEDFQKNSVQFFTILEEINPGLLGTDDAIYGLPEDLAREIQDECLFPDGLLCSLRRYQEWGVKYILHQEKVLLGDEMGLGKTIQAIATMVSLKNTGATHFVVVCPASVVTNWCREIAKHSLLRATKVHGAGRSMALRSWIQTGGVAVTTYETTSYFKVDEDFRFSLLVVDEAHYIKNPEARRTVNTVDLSQHADRLLFMTGTALENKVDEMIGLIQLLQPNIANQVKHIAFMSSAPQFREKIAPVYYRRKREDVLTELPELIESKEWCSLSKEEEELYERSILEKRYADARRVSWNVDDLKNSSKAKRLLEIVEQAEAEDRKVIVFSFFLDTIRKINLFLGNRCMNPINGSVTPQRRQEIIDEFDKAPAGAVLTAQIQSGGTGLNIQSASVVVICEPQFKPSIENQAISRAYRMGQSRNVLVYRLLCEDTIDEKITAMLEDKQAIFDAFADKSVAARESLELDEKTFGNIINEEIERINAKYNKSGKKPEWQENKVGNTSDEYHAQMKLSYAELVEYLLKKYGAAKEDYFINDSFSTKNKRVSRTKEGLYCQHIDEDKAIMLSNDQYARNNPFSYQKAERLVYCNILEHLLLHIKIAEEPRNADANENELPGIGGAINLICREVNDFYDGKIPTQEWKGNIMRLIEENFEDYIMMLEHLWEVIQKDSRYRSIIFKEDLAQGWYGNIVSKVYDRL</sequence>
<dbReference type="Pfam" id="PF00176">
    <property type="entry name" value="SNF2-rel_dom"/>
    <property type="match status" value="1"/>
</dbReference>
<feature type="domain" description="Helicase C-terminal" evidence="3">
    <location>
        <begin position="538"/>
        <end position="691"/>
    </location>
</feature>
<dbReference type="Pfam" id="PF00271">
    <property type="entry name" value="Helicase_C"/>
    <property type="match status" value="1"/>
</dbReference>
<dbReference type="Gene3D" id="3.40.50.10810">
    <property type="entry name" value="Tandem AAA-ATPase domain"/>
    <property type="match status" value="1"/>
</dbReference>
<dbReference type="PROSITE" id="PS51194">
    <property type="entry name" value="HELICASE_CTER"/>
    <property type="match status" value="1"/>
</dbReference>
<comment type="caution">
    <text evidence="4">The sequence shown here is derived from an EMBL/GenBank/DDBJ whole genome shotgun (WGS) entry which is preliminary data.</text>
</comment>
<name>R6TV35_9BACT</name>
<dbReference type="InterPro" id="IPR000330">
    <property type="entry name" value="SNF2_N"/>
</dbReference>
<accession>R6TV35</accession>
<organism evidence="4 5">
    <name type="scientific">Candidatus Colimorpha enterica</name>
    <dbReference type="NCBI Taxonomy" id="3083063"/>
    <lineage>
        <taxon>Bacteria</taxon>
        <taxon>Pseudomonadati</taxon>
        <taxon>Bacteroidota</taxon>
        <taxon>Bacteroidia</taxon>
        <taxon>Bacteroidales</taxon>
        <taxon>Candidatus Colimorpha</taxon>
    </lineage>
</organism>
<evidence type="ECO:0000256" key="1">
    <source>
        <dbReference type="ARBA" id="ARBA00022801"/>
    </source>
</evidence>